<accession>A0A068X5G2</accession>
<dbReference type="Proteomes" id="UP000492820">
    <property type="component" value="Unassembled WGS sequence"/>
</dbReference>
<protein>
    <submittedName>
        <fullName evidence="2 4">Zinc finger C2H2 type</fullName>
    </submittedName>
</protein>
<feature type="domain" description="C2H2-type" evidence="1">
    <location>
        <begin position="5"/>
        <end position="26"/>
    </location>
</feature>
<proteinExistence type="predicted"/>
<name>A0A068X5G2_ECHGR</name>
<dbReference type="WBParaSite" id="EgrG_001131600">
    <property type="protein sequence ID" value="EgrG_001131600"/>
    <property type="gene ID" value="EgrG_001131600"/>
</dbReference>
<sequence length="160" mass="18768">MPLVCPICFLHFRYHRQLQVHFNAMHTELGRFTCIPCKTTYRFFPCLQGHMSHFHNEFCFSLGMLTRSNEISTLEDYFFCLFMETRQTEFQAASFLPQFFPDSILMNFDQYDVPICDFCSGPNCERLFYLRIRGSDSVVELVSALSTLEQPAVNILPFIL</sequence>
<reference evidence="2" key="2">
    <citation type="submission" date="2014-06" db="EMBL/GenBank/DDBJ databases">
        <authorList>
            <person name="Aslett M."/>
        </authorList>
    </citation>
    <scope>NUCLEOTIDE SEQUENCE</scope>
</reference>
<organism evidence="2">
    <name type="scientific">Echinococcus granulosus</name>
    <name type="common">Hydatid tapeworm</name>
    <dbReference type="NCBI Taxonomy" id="6210"/>
    <lineage>
        <taxon>Eukaryota</taxon>
        <taxon>Metazoa</taxon>
        <taxon>Spiralia</taxon>
        <taxon>Lophotrochozoa</taxon>
        <taxon>Platyhelminthes</taxon>
        <taxon>Cestoda</taxon>
        <taxon>Eucestoda</taxon>
        <taxon>Cyclophyllidea</taxon>
        <taxon>Taeniidae</taxon>
        <taxon>Echinococcus</taxon>
        <taxon>Echinococcus granulosus group</taxon>
    </lineage>
</organism>
<evidence type="ECO:0000313" key="2">
    <source>
        <dbReference type="EMBL" id="CDS25176.1"/>
    </source>
</evidence>
<gene>
    <name evidence="2" type="ORF">EgrG_001131600</name>
</gene>
<evidence type="ECO:0000313" key="4">
    <source>
        <dbReference type="WBParaSite" id="EgrG_001131600"/>
    </source>
</evidence>
<evidence type="ECO:0000313" key="3">
    <source>
        <dbReference type="Proteomes" id="UP000492820"/>
    </source>
</evidence>
<dbReference type="Gene3D" id="3.30.160.60">
    <property type="entry name" value="Classic Zinc Finger"/>
    <property type="match status" value="1"/>
</dbReference>
<dbReference type="EMBL" id="LK028768">
    <property type="protein sequence ID" value="CDS25176.1"/>
    <property type="molecule type" value="Genomic_DNA"/>
</dbReference>
<dbReference type="AlphaFoldDB" id="A0A068X5G2"/>
<reference evidence="2 3" key="1">
    <citation type="journal article" date="2013" name="Nature">
        <title>The genomes of four tapeworm species reveal adaptations to parasitism.</title>
        <authorList>
            <person name="Tsai I.J."/>
            <person name="Zarowiecki M."/>
            <person name="Holroyd N."/>
            <person name="Garciarrubio A."/>
            <person name="Sanchez-Flores A."/>
            <person name="Brooks K.L."/>
            <person name="Tracey A."/>
            <person name="Bobes R.J."/>
            <person name="Fragoso G."/>
            <person name="Sciutto E."/>
            <person name="Aslett M."/>
            <person name="Beasley H."/>
            <person name="Bennett H.M."/>
            <person name="Cai J."/>
            <person name="Camicia F."/>
            <person name="Clark R."/>
            <person name="Cucher M."/>
            <person name="De Silva N."/>
            <person name="Day T.A."/>
            <person name="Deplazes P."/>
            <person name="Estrada K."/>
            <person name="Fernandez C."/>
            <person name="Holland P.W."/>
            <person name="Hou J."/>
            <person name="Hu S."/>
            <person name="Huckvale T."/>
            <person name="Hung S.S."/>
            <person name="Kamenetzky L."/>
            <person name="Keane J.A."/>
            <person name="Kiss F."/>
            <person name="Koziol U."/>
            <person name="Lambert O."/>
            <person name="Liu K."/>
            <person name="Luo X."/>
            <person name="Luo Y."/>
            <person name="Macchiaroli N."/>
            <person name="Nichol S."/>
            <person name="Paps J."/>
            <person name="Parkinson J."/>
            <person name="Pouchkina-Stantcheva N."/>
            <person name="Riddiford N."/>
            <person name="Rosenzvit M."/>
            <person name="Salinas G."/>
            <person name="Wasmuth J.D."/>
            <person name="Zamanian M."/>
            <person name="Zheng Y."/>
            <person name="Cai X."/>
            <person name="Soberon X."/>
            <person name="Olson P.D."/>
            <person name="Laclette J.P."/>
            <person name="Brehm K."/>
            <person name="Berriman M."/>
            <person name="Garciarrubio A."/>
            <person name="Bobes R.J."/>
            <person name="Fragoso G."/>
            <person name="Sanchez-Flores A."/>
            <person name="Estrada K."/>
            <person name="Cevallos M.A."/>
            <person name="Morett E."/>
            <person name="Gonzalez V."/>
            <person name="Portillo T."/>
            <person name="Ochoa-Leyva A."/>
            <person name="Jose M.V."/>
            <person name="Sciutto E."/>
            <person name="Landa A."/>
            <person name="Jimenez L."/>
            <person name="Valdes V."/>
            <person name="Carrero J.C."/>
            <person name="Larralde C."/>
            <person name="Morales-Montor J."/>
            <person name="Limon-Lason J."/>
            <person name="Soberon X."/>
            <person name="Laclette J.P."/>
        </authorList>
    </citation>
    <scope>NUCLEOTIDE SEQUENCE [LARGE SCALE GENOMIC DNA]</scope>
</reference>
<evidence type="ECO:0000259" key="1">
    <source>
        <dbReference type="PROSITE" id="PS00028"/>
    </source>
</evidence>
<dbReference type="PROSITE" id="PS00028">
    <property type="entry name" value="ZINC_FINGER_C2H2_1"/>
    <property type="match status" value="1"/>
</dbReference>
<reference evidence="4" key="3">
    <citation type="submission" date="2020-10" db="UniProtKB">
        <authorList>
            <consortium name="WormBaseParasite"/>
        </authorList>
    </citation>
    <scope>IDENTIFICATION</scope>
</reference>
<dbReference type="InterPro" id="IPR013087">
    <property type="entry name" value="Znf_C2H2_type"/>
</dbReference>